<dbReference type="EMBL" id="CM042013">
    <property type="protein sequence ID" value="KAI3739128.1"/>
    <property type="molecule type" value="Genomic_DNA"/>
</dbReference>
<reference evidence="1 2" key="2">
    <citation type="journal article" date="2022" name="Mol. Ecol. Resour.">
        <title>The genomes of chicory, endive, great burdock and yacon provide insights into Asteraceae paleo-polyploidization history and plant inulin production.</title>
        <authorList>
            <person name="Fan W."/>
            <person name="Wang S."/>
            <person name="Wang H."/>
            <person name="Wang A."/>
            <person name="Jiang F."/>
            <person name="Liu H."/>
            <person name="Zhao H."/>
            <person name="Xu D."/>
            <person name="Zhang Y."/>
        </authorList>
    </citation>
    <scope>NUCLEOTIDE SEQUENCE [LARGE SCALE GENOMIC DNA]</scope>
    <source>
        <strain evidence="2">cv. Punajuju</strain>
        <tissue evidence="1">Leaves</tissue>
    </source>
</reference>
<sequence>MVSKLFRFGRRQLHTIVSRDLIKPSSPSPSHLKTYNLSLLDQIAVNAYGPVVAFYPSSSIYQSSYDKTLELKNSLSHTLSRYYPFAGRFAKVGPTYVDCNDEGVDFIEACNDSPLTDFLQRSEHEDLDLLFPDDMIWYKSNRKGQNDENDSAKPLSVQVNHFSCGGVAVAASLSHKIGDASSLLNFMNHWAIVTRSHSGEHHDLSHINPHFISHQTRNVNLPKNLPDGDRPQGDIIARNFVFPNSKINDLKAKVTSMTMESGEPIMNPTRAEALTWLIHKCAVAAATKRKSGIFKPTGVGHVMSLRNNMVERLPETSIGNLVLLMDFPTSNESELTPSSLIGKFRKRKNEFRGIRNTESAIGILAEMCSDHSAIFEKSKRLEDYYIYTVISRFPTYGIDFGWGKPIKVTLGGALENLIIMMDAPNGKRSNSRWGHKSNSRWGKPIKVTLGDALVSLEREDMKIIQKDPELLAFC</sequence>
<protein>
    <submittedName>
        <fullName evidence="1">Uncharacterized protein</fullName>
    </submittedName>
</protein>
<dbReference type="Proteomes" id="UP001055811">
    <property type="component" value="Linkage Group LG05"/>
</dbReference>
<comment type="caution">
    <text evidence="1">The sequence shown here is derived from an EMBL/GenBank/DDBJ whole genome shotgun (WGS) entry which is preliminary data.</text>
</comment>
<accession>A0ACB9CY94</accession>
<evidence type="ECO:0000313" key="2">
    <source>
        <dbReference type="Proteomes" id="UP001055811"/>
    </source>
</evidence>
<evidence type="ECO:0000313" key="1">
    <source>
        <dbReference type="EMBL" id="KAI3739128.1"/>
    </source>
</evidence>
<name>A0ACB9CY94_CICIN</name>
<reference evidence="2" key="1">
    <citation type="journal article" date="2022" name="Mol. Ecol. Resour.">
        <title>The genomes of chicory, endive, great burdock and yacon provide insights into Asteraceae palaeo-polyploidization history and plant inulin production.</title>
        <authorList>
            <person name="Fan W."/>
            <person name="Wang S."/>
            <person name="Wang H."/>
            <person name="Wang A."/>
            <person name="Jiang F."/>
            <person name="Liu H."/>
            <person name="Zhao H."/>
            <person name="Xu D."/>
            <person name="Zhang Y."/>
        </authorList>
    </citation>
    <scope>NUCLEOTIDE SEQUENCE [LARGE SCALE GENOMIC DNA]</scope>
    <source>
        <strain evidence="2">cv. Punajuju</strain>
    </source>
</reference>
<proteinExistence type="predicted"/>
<keyword evidence="2" id="KW-1185">Reference proteome</keyword>
<gene>
    <name evidence="1" type="ORF">L2E82_29523</name>
</gene>
<organism evidence="1 2">
    <name type="scientific">Cichorium intybus</name>
    <name type="common">Chicory</name>
    <dbReference type="NCBI Taxonomy" id="13427"/>
    <lineage>
        <taxon>Eukaryota</taxon>
        <taxon>Viridiplantae</taxon>
        <taxon>Streptophyta</taxon>
        <taxon>Embryophyta</taxon>
        <taxon>Tracheophyta</taxon>
        <taxon>Spermatophyta</taxon>
        <taxon>Magnoliopsida</taxon>
        <taxon>eudicotyledons</taxon>
        <taxon>Gunneridae</taxon>
        <taxon>Pentapetalae</taxon>
        <taxon>asterids</taxon>
        <taxon>campanulids</taxon>
        <taxon>Asterales</taxon>
        <taxon>Asteraceae</taxon>
        <taxon>Cichorioideae</taxon>
        <taxon>Cichorieae</taxon>
        <taxon>Cichoriinae</taxon>
        <taxon>Cichorium</taxon>
    </lineage>
</organism>